<dbReference type="EC" id="2.7.7.6" evidence="6 8"/>
<comment type="function">
    <text evidence="6 8">DNA-dependent RNA polymerase catalyzes the transcription of DNA into RNA using the four ribonucleoside triphosphates as substrates.</text>
</comment>
<dbReference type="InterPro" id="IPR007641">
    <property type="entry name" value="RNA_pol_Rpb2_7"/>
</dbReference>
<dbReference type="Pfam" id="PF04561">
    <property type="entry name" value="RNA_pol_Rpb2_2"/>
    <property type="match status" value="3"/>
</dbReference>
<dbReference type="Gene3D" id="3.90.1100.10">
    <property type="match status" value="2"/>
</dbReference>
<organism evidence="15 16">
    <name type="scientific">Xanthomonas pisi</name>
    <dbReference type="NCBI Taxonomy" id="56457"/>
    <lineage>
        <taxon>Bacteria</taxon>
        <taxon>Pseudomonadati</taxon>
        <taxon>Pseudomonadota</taxon>
        <taxon>Gammaproteobacteria</taxon>
        <taxon>Lysobacterales</taxon>
        <taxon>Lysobacteraceae</taxon>
        <taxon>Xanthomonas</taxon>
    </lineage>
</organism>
<dbReference type="GO" id="GO:0032549">
    <property type="term" value="F:ribonucleoside binding"/>
    <property type="evidence" value="ECO:0007669"/>
    <property type="project" value="InterPro"/>
</dbReference>
<keyword evidence="2 6" id="KW-0808">Transferase</keyword>
<dbReference type="Pfam" id="PF10385">
    <property type="entry name" value="RNA_pol_Rpb2_45"/>
    <property type="match status" value="1"/>
</dbReference>
<keyword evidence="1 6" id="KW-0240">DNA-directed RNA polymerase</keyword>
<dbReference type="FunFam" id="2.40.50.100:FF:000006">
    <property type="entry name" value="DNA-directed RNA polymerase subunit beta"/>
    <property type="match status" value="1"/>
</dbReference>
<dbReference type="HAMAP" id="MF_01321">
    <property type="entry name" value="RNApol_bact_RpoB"/>
    <property type="match status" value="1"/>
</dbReference>
<evidence type="ECO:0000259" key="9">
    <source>
        <dbReference type="Pfam" id="PF00562"/>
    </source>
</evidence>
<comment type="catalytic activity">
    <reaction evidence="5 6 8">
        <text>RNA(n) + a ribonucleoside 5'-triphosphate = RNA(n+1) + diphosphate</text>
        <dbReference type="Rhea" id="RHEA:21248"/>
        <dbReference type="Rhea" id="RHEA-COMP:14527"/>
        <dbReference type="Rhea" id="RHEA-COMP:17342"/>
        <dbReference type="ChEBI" id="CHEBI:33019"/>
        <dbReference type="ChEBI" id="CHEBI:61557"/>
        <dbReference type="ChEBI" id="CHEBI:140395"/>
        <dbReference type="EC" id="2.7.7.6"/>
    </reaction>
</comment>
<dbReference type="GO" id="GO:0003677">
    <property type="term" value="F:DNA binding"/>
    <property type="evidence" value="ECO:0007669"/>
    <property type="project" value="UniProtKB-UniRule"/>
</dbReference>
<evidence type="ECO:0000259" key="14">
    <source>
        <dbReference type="Pfam" id="PF10385"/>
    </source>
</evidence>
<evidence type="ECO:0000259" key="10">
    <source>
        <dbReference type="Pfam" id="PF04560"/>
    </source>
</evidence>
<dbReference type="OrthoDB" id="9803954at2"/>
<dbReference type="InterPro" id="IPR015712">
    <property type="entry name" value="DNA-dir_RNA_pol_su2"/>
</dbReference>
<reference evidence="16" key="1">
    <citation type="submission" date="2016-08" db="EMBL/GenBank/DDBJ databases">
        <authorList>
            <person name="Merda D."/>
            <person name="Briand M."/>
            <person name="Taghouti G."/>
            <person name="Carrere S."/>
            <person name="Gouzy J."/>
            <person name="Portier P."/>
            <person name="Jacques M.-A."/>
            <person name="Fischer-Le Saux M."/>
        </authorList>
    </citation>
    <scope>NUCLEOTIDE SEQUENCE [LARGE SCALE GENOMIC DNA]</scope>
    <source>
        <strain evidence="16">CFBP4643</strain>
    </source>
</reference>
<dbReference type="SUPFAM" id="SSF64484">
    <property type="entry name" value="beta and beta-prime subunits of DNA dependent RNA-polymerase"/>
    <property type="match status" value="1"/>
</dbReference>
<evidence type="ECO:0000256" key="2">
    <source>
        <dbReference type="ARBA" id="ARBA00022679"/>
    </source>
</evidence>
<evidence type="ECO:0000313" key="15">
    <source>
        <dbReference type="EMBL" id="PPU64006.1"/>
    </source>
</evidence>
<dbReference type="Pfam" id="PF04560">
    <property type="entry name" value="RNA_pol_Rpb2_7"/>
    <property type="match status" value="1"/>
</dbReference>
<dbReference type="GO" id="GO:0000428">
    <property type="term" value="C:DNA-directed RNA polymerase complex"/>
    <property type="evidence" value="ECO:0007669"/>
    <property type="project" value="UniProtKB-KW"/>
</dbReference>
<dbReference type="Pfam" id="PF00562">
    <property type="entry name" value="RNA_pol_Rpb2_6"/>
    <property type="match status" value="1"/>
</dbReference>
<proteinExistence type="inferred from homology"/>
<dbReference type="InterPro" id="IPR042107">
    <property type="entry name" value="DNA-dir_RNA_pol_bsu_ext_1_sf"/>
</dbReference>
<feature type="domain" description="DNA-directed RNA polymerase subunit 2 hybrid-binding" evidence="9">
    <location>
        <begin position="748"/>
        <end position="1306"/>
    </location>
</feature>
<evidence type="ECO:0000313" key="16">
    <source>
        <dbReference type="Proteomes" id="UP000238191"/>
    </source>
</evidence>
<dbReference type="Gene3D" id="2.40.50.100">
    <property type="match status" value="1"/>
</dbReference>
<dbReference type="PANTHER" id="PTHR20856">
    <property type="entry name" value="DNA-DIRECTED RNA POLYMERASE I SUBUNIT 2"/>
    <property type="match status" value="1"/>
</dbReference>
<keyword evidence="16" id="KW-1185">Reference proteome</keyword>
<comment type="subunit">
    <text evidence="6 8">The RNAP catalytic core consists of 2 alpha, 1 beta, 1 beta' and 1 omega subunit. When a sigma factor is associated with the core the holoenzyme is formed, which can initiate transcription.</text>
</comment>
<comment type="similarity">
    <text evidence="6 7">Belongs to the RNA polymerase beta chain family.</text>
</comment>
<dbReference type="InterPro" id="IPR007644">
    <property type="entry name" value="RNA_pol_bsu_protrusion"/>
</dbReference>
<evidence type="ECO:0000259" key="12">
    <source>
        <dbReference type="Pfam" id="PF04563"/>
    </source>
</evidence>
<dbReference type="GO" id="GO:0003899">
    <property type="term" value="F:DNA-directed RNA polymerase activity"/>
    <property type="evidence" value="ECO:0007669"/>
    <property type="project" value="UniProtKB-UniRule"/>
</dbReference>
<dbReference type="InterPro" id="IPR037033">
    <property type="entry name" value="DNA-dir_RNAP_su2_hyb_sf"/>
</dbReference>
<evidence type="ECO:0000256" key="1">
    <source>
        <dbReference type="ARBA" id="ARBA00022478"/>
    </source>
</evidence>
<evidence type="ECO:0000256" key="6">
    <source>
        <dbReference type="HAMAP-Rule" id="MF_01321"/>
    </source>
</evidence>
<dbReference type="NCBIfam" id="NF001616">
    <property type="entry name" value="PRK00405.1"/>
    <property type="match status" value="1"/>
</dbReference>
<dbReference type="EMBL" id="MDEI01000038">
    <property type="protein sequence ID" value="PPU64006.1"/>
    <property type="molecule type" value="Genomic_DNA"/>
</dbReference>
<dbReference type="InterPro" id="IPR014724">
    <property type="entry name" value="RNA_pol_RPB2_OB-fold"/>
</dbReference>
<dbReference type="InterPro" id="IPR037034">
    <property type="entry name" value="RNA_pol_Rpb2_2_sf"/>
</dbReference>
<sequence length="1383" mass="154209">MTSYSFTEKKRIRKDFGKQRSILEVPFLLAIQVDSYREFLQEDVEPTKRKDLGLHAALKSVFPISSYSGNAALEYVGYKLGQPVFDERECRQRGMSYGAPLRVTVRLVIYDRESSTKAIKYVKEQEVYLGEIPLMTGNGTFIVNGTERVIVSQLHRSPGVFFDHDRGKTHSSGKLLYSARIIPYRGSWLDFEFDPKDALFTRIDRRRKLPVSILLRALGYSNEEMLAEFFEINTFHINPDEGVQLELVPERLRGETLNFDLADGDKVIVEAGKRITARHVKQLEAAGVAALAVPDDYLVGRILSHDVVDGSTGELLANANDEISEDQLAAFRKAGVDAVGTLWVNDLDRGPYLSNTLRIDPTKTQLEALVEIYRMMRPGEPPTKEAAQNLFHNLFFTFERYDLSTVGRMKFNRRVGRKDVLGESVLYDKKYFAERNDEESKRLVAEHTDTSDILEVIKVLTEIRNGRGVVDDIDHLGNRRVRSVGEMAENVFRVGLVRVERAVKERLSMAESEGLTPQELINAKPVAAAIKEFFGSSQLSQFMDQNNPLSEVTHKRRVSALGPGGLTRERAGFEVRDVHPTHYGRVCTIETPEGPNIGLINSLAVFARTNQYGFLETPYRKVLDGKVSDDVEYLSAIEENEYVIAQANALTDAKNMLTEQFVPCRFQGESLLKPPAEVHFMDVSPMQTVSVAAALVPFLEHDDANRALMGANMQRQAVPTLRSQKPLVGTGIERAVARDSGVTVNALRGGVIEQIDAARIVVKVNEAEIGGGTDAGVDIYNLIKYTRSNQNTCINQRPLVNVGDVIARGDVLADGPSTDIGELALGQNMLIAFMPWNGYNFEDSILLSERVVEEDRYTTIHIEELTCVARDTKLGPEEISADIPNVSEQALNRLDESGVVYIGAEVRAGDIMVGKVTPKGESQLTPEEKLLRAIFGEKASDVKDSSLRVPPGMDGTVIDVQVFTRDGIEKDKRARQIEESEIKRVKKDFDDQFRILEAAIYARLRSQIVGKVANGGPNLKKGDNVTDAYLDGLKKSDWFQLRMKDEDAADAIERAQKQIQAHEKEFEARFADKRGKITQGDDLAPGVLKMVKVFLAVKRRIQPGDKMAGRHGNKGVVSNVVPVEDMPYMATGEPVDIVLNPLGVPSRMNIGQILEVHLGWAAKGLGRKIQRMLEAQAAVSELRKFLDDIYNHDSAINAQRVDLSQFSDEELLNLGKNLIDGVPMATPVFDGASEAEIKRMLELAELPQSGQTQLYDGRTGEAFDRKTTVGYMHYLKLNHLVDDKMHARSTGPYSLVTQQPLGGKAQFGGQRFGEMEVWALEAYGAAYTLQEMLTVKSDDVQGRNQMYKNIVDGEHEMVAGMPESFNVLVKEIRSLAINMELEE</sequence>
<feature type="domain" description="DNA-directed RNA polymerase beta subunit external 1" evidence="14">
    <location>
        <begin position="619"/>
        <end position="684"/>
    </location>
</feature>
<evidence type="ECO:0000256" key="8">
    <source>
        <dbReference type="RuleBase" id="RU363031"/>
    </source>
</evidence>
<evidence type="ECO:0000256" key="7">
    <source>
        <dbReference type="RuleBase" id="RU000434"/>
    </source>
</evidence>
<keyword evidence="3 6" id="KW-0548">Nucleotidyltransferase</keyword>
<dbReference type="FunFam" id="2.40.50.150:FF:000001">
    <property type="entry name" value="DNA-directed RNA polymerase subunit beta"/>
    <property type="match status" value="1"/>
</dbReference>
<dbReference type="InterPro" id="IPR007121">
    <property type="entry name" value="RNA_pol_bsu_CS"/>
</dbReference>
<dbReference type="PROSITE" id="PS01166">
    <property type="entry name" value="RNA_POL_BETA"/>
    <property type="match status" value="1"/>
</dbReference>
<feature type="domain" description="RNA polymerase Rpb2" evidence="11">
    <location>
        <begin position="362"/>
        <end position="418"/>
    </location>
</feature>
<evidence type="ECO:0000256" key="4">
    <source>
        <dbReference type="ARBA" id="ARBA00023163"/>
    </source>
</evidence>
<dbReference type="InterPro" id="IPR010243">
    <property type="entry name" value="RNA_pol_bsu_bac"/>
</dbReference>
<dbReference type="Proteomes" id="UP000238191">
    <property type="component" value="Unassembled WGS sequence"/>
</dbReference>
<dbReference type="InterPro" id="IPR019462">
    <property type="entry name" value="DNA-dir_RNA_pol_bsu_external_1"/>
</dbReference>
<feature type="domain" description="RNA polymerase Rpb2" evidence="11">
    <location>
        <begin position="156"/>
        <end position="227"/>
    </location>
</feature>
<dbReference type="GO" id="GO:0006351">
    <property type="term" value="P:DNA-templated transcription"/>
    <property type="evidence" value="ECO:0007669"/>
    <property type="project" value="UniProtKB-UniRule"/>
</dbReference>
<evidence type="ECO:0000256" key="3">
    <source>
        <dbReference type="ARBA" id="ARBA00022695"/>
    </source>
</evidence>
<dbReference type="Pfam" id="PF04565">
    <property type="entry name" value="RNA_pol_Rpb2_3"/>
    <property type="match status" value="1"/>
</dbReference>
<dbReference type="InterPro" id="IPR007120">
    <property type="entry name" value="DNA-dir_RNAP_su2_dom"/>
</dbReference>
<keyword evidence="4 6" id="KW-0804">Transcription</keyword>
<dbReference type="Gene3D" id="2.40.270.10">
    <property type="entry name" value="DNA-directed RNA polymerase, subunit 2, domain 6"/>
    <property type="match status" value="1"/>
</dbReference>
<dbReference type="CDD" id="cd00653">
    <property type="entry name" value="RNA_pol_B_RPB2"/>
    <property type="match status" value="1"/>
</dbReference>
<name>A0A2S7CQY7_9XANT</name>
<dbReference type="Gene3D" id="2.40.50.150">
    <property type="match status" value="1"/>
</dbReference>
<evidence type="ECO:0000256" key="5">
    <source>
        <dbReference type="ARBA" id="ARBA00048552"/>
    </source>
</evidence>
<dbReference type="Gene3D" id="2.30.150.10">
    <property type="entry name" value="DNA-directed RNA polymerase, beta subunit, external 1 domain"/>
    <property type="match status" value="1"/>
</dbReference>
<dbReference type="InterPro" id="IPR007645">
    <property type="entry name" value="RNA_pol_Rpb2_3"/>
</dbReference>
<gene>
    <name evidence="6 15" type="primary">rpoB</name>
    <name evidence="15" type="ORF">XpiCFBP4643_22770</name>
</gene>
<comment type="caution">
    <text evidence="15">The sequence shown here is derived from an EMBL/GenBank/DDBJ whole genome shotgun (WGS) entry which is preliminary data.</text>
</comment>
<dbReference type="Gene3D" id="3.90.1110.10">
    <property type="entry name" value="RNA polymerase Rpb2, domain 2"/>
    <property type="match status" value="1"/>
</dbReference>
<dbReference type="Pfam" id="PF04563">
    <property type="entry name" value="RNA_pol_Rpb2_1"/>
    <property type="match status" value="1"/>
</dbReference>
<feature type="domain" description="RNA polymerase beta subunit protrusion" evidence="12">
    <location>
        <begin position="28"/>
        <end position="527"/>
    </location>
</feature>
<accession>A0A2S7CQY7</accession>
<evidence type="ECO:0000259" key="13">
    <source>
        <dbReference type="Pfam" id="PF04565"/>
    </source>
</evidence>
<dbReference type="Gene3D" id="3.90.1800.10">
    <property type="entry name" value="RNA polymerase alpha subunit dimerisation domain"/>
    <property type="match status" value="1"/>
</dbReference>
<protein>
    <recommendedName>
        <fullName evidence="6 8">DNA-directed RNA polymerase subunit beta</fullName>
        <shortName evidence="6">RNAP subunit beta</shortName>
        <ecNumber evidence="6 8">2.7.7.6</ecNumber>
    </recommendedName>
    <alternativeName>
        <fullName evidence="6">RNA polymerase subunit beta</fullName>
    </alternativeName>
    <alternativeName>
        <fullName evidence="6">Transcriptase subunit beta</fullName>
    </alternativeName>
</protein>
<feature type="domain" description="RNA polymerase Rpb2" evidence="11">
    <location>
        <begin position="449"/>
        <end position="482"/>
    </location>
</feature>
<feature type="domain" description="RNA polymerase Rpb2" evidence="13">
    <location>
        <begin position="541"/>
        <end position="608"/>
    </location>
</feature>
<dbReference type="FunFam" id="3.90.1800.10:FF:000001">
    <property type="entry name" value="DNA-directed RNA polymerase subunit beta"/>
    <property type="match status" value="1"/>
</dbReference>
<dbReference type="RefSeq" id="WP_046964546.1">
    <property type="nucleotide sequence ID" value="NZ_MDEI01000038.1"/>
</dbReference>
<dbReference type="Gene3D" id="6.10.140.1670">
    <property type="match status" value="1"/>
</dbReference>
<evidence type="ECO:0000259" key="11">
    <source>
        <dbReference type="Pfam" id="PF04561"/>
    </source>
</evidence>
<dbReference type="InterPro" id="IPR007642">
    <property type="entry name" value="RNA_pol_Rpb2_2"/>
</dbReference>
<dbReference type="NCBIfam" id="TIGR02013">
    <property type="entry name" value="rpoB"/>
    <property type="match status" value="1"/>
</dbReference>
<feature type="domain" description="RNA polymerase Rpb2" evidence="10">
    <location>
        <begin position="1308"/>
        <end position="1382"/>
    </location>
</feature>